<keyword evidence="8" id="KW-0521">NADP</keyword>
<evidence type="ECO:0000256" key="6">
    <source>
        <dbReference type="ARBA" id="ARBA00022605"/>
    </source>
</evidence>
<evidence type="ECO:0000256" key="1">
    <source>
        <dbReference type="ARBA" id="ARBA00005021"/>
    </source>
</evidence>
<evidence type="ECO:0000313" key="15">
    <source>
        <dbReference type="EMBL" id="KUG03821.1"/>
    </source>
</evidence>
<organism evidence="15">
    <name type="scientific">hydrocarbon metagenome</name>
    <dbReference type="NCBI Taxonomy" id="938273"/>
    <lineage>
        <taxon>unclassified sequences</taxon>
        <taxon>metagenomes</taxon>
        <taxon>ecological metagenomes</taxon>
    </lineage>
</organism>
<evidence type="ECO:0000256" key="12">
    <source>
        <dbReference type="ARBA" id="ARBA00023167"/>
    </source>
</evidence>
<reference evidence="15" key="1">
    <citation type="journal article" date="2015" name="Proc. Natl. Acad. Sci. U.S.A.">
        <title>Networks of energetic and metabolic interactions define dynamics in microbial communities.</title>
        <authorList>
            <person name="Embree M."/>
            <person name="Liu J.K."/>
            <person name="Al-Bassam M.M."/>
            <person name="Zengler K."/>
        </authorList>
    </citation>
    <scope>NUCLEOTIDE SEQUENCE</scope>
</reference>
<dbReference type="EC" id="1.2.1.11" evidence="5"/>
<keyword evidence="6" id="KW-0028">Amino-acid biosynthesis</keyword>
<dbReference type="InterPro" id="IPR012080">
    <property type="entry name" value="Asp_semialdehyde_DH"/>
</dbReference>
<dbReference type="UniPathway" id="UPA00050">
    <property type="reaction ID" value="UER00463"/>
</dbReference>
<evidence type="ECO:0000256" key="9">
    <source>
        <dbReference type="ARBA" id="ARBA00022915"/>
    </source>
</evidence>
<comment type="pathway">
    <text evidence="2">Amino-acid biosynthesis; L-threonine biosynthesis; L-threonine from L-aspartate: step 2/5.</text>
</comment>
<dbReference type="GO" id="GO:0009088">
    <property type="term" value="P:threonine biosynthetic process"/>
    <property type="evidence" value="ECO:0007669"/>
    <property type="project" value="UniProtKB-UniPathway"/>
</dbReference>
<comment type="catalytic activity">
    <reaction evidence="13">
        <text>L-aspartate 4-semialdehyde + phosphate + NADP(+) = 4-phospho-L-aspartate + NADPH + H(+)</text>
        <dbReference type="Rhea" id="RHEA:24284"/>
        <dbReference type="ChEBI" id="CHEBI:15378"/>
        <dbReference type="ChEBI" id="CHEBI:43474"/>
        <dbReference type="ChEBI" id="CHEBI:57535"/>
        <dbReference type="ChEBI" id="CHEBI:57783"/>
        <dbReference type="ChEBI" id="CHEBI:58349"/>
        <dbReference type="ChEBI" id="CHEBI:537519"/>
        <dbReference type="EC" id="1.2.1.11"/>
    </reaction>
</comment>
<dbReference type="SMART" id="SM00859">
    <property type="entry name" value="Semialdhyde_dh"/>
    <property type="match status" value="1"/>
</dbReference>
<comment type="pathway">
    <text evidence="1">Amino-acid biosynthesis; L-methionine biosynthesis via de novo pathway; L-homoserine from L-aspartate: step 2/3.</text>
</comment>
<dbReference type="GO" id="GO:0046983">
    <property type="term" value="F:protein dimerization activity"/>
    <property type="evidence" value="ECO:0007669"/>
    <property type="project" value="InterPro"/>
</dbReference>
<evidence type="ECO:0000256" key="3">
    <source>
        <dbReference type="ARBA" id="ARBA00010584"/>
    </source>
</evidence>
<keyword evidence="11" id="KW-0457">Lysine biosynthesis</keyword>
<dbReference type="InterPro" id="IPR012280">
    <property type="entry name" value="Semialdhyde_DH_dimer_dom"/>
</dbReference>
<accession>A0A0W8E5X3</accession>
<dbReference type="Pfam" id="PF02774">
    <property type="entry name" value="Semialdhyde_dhC"/>
    <property type="match status" value="1"/>
</dbReference>
<dbReference type="UniPathway" id="UPA00034">
    <property type="reaction ID" value="UER00016"/>
</dbReference>
<dbReference type="GO" id="GO:0019877">
    <property type="term" value="P:diaminopimelate biosynthetic process"/>
    <property type="evidence" value="ECO:0007669"/>
    <property type="project" value="UniProtKB-KW"/>
</dbReference>
<dbReference type="SUPFAM" id="SSF51735">
    <property type="entry name" value="NAD(P)-binding Rossmann-fold domains"/>
    <property type="match status" value="1"/>
</dbReference>
<gene>
    <name evidence="15" type="ORF">ASZ90_018783</name>
</gene>
<comment type="caution">
    <text evidence="15">The sequence shown here is derived from an EMBL/GenBank/DDBJ whole genome shotgun (WGS) entry which is preliminary data.</text>
</comment>
<dbReference type="Pfam" id="PF01118">
    <property type="entry name" value="Semialdhyde_dh"/>
    <property type="match status" value="1"/>
</dbReference>
<dbReference type="Gene3D" id="3.40.50.720">
    <property type="entry name" value="NAD(P)-binding Rossmann-like Domain"/>
    <property type="match status" value="1"/>
</dbReference>
<dbReference type="EMBL" id="LNQE01001867">
    <property type="protein sequence ID" value="KUG03821.1"/>
    <property type="molecule type" value="Genomic_DNA"/>
</dbReference>
<keyword evidence="7" id="KW-0791">Threonine biosynthesis</keyword>
<evidence type="ECO:0000256" key="10">
    <source>
        <dbReference type="ARBA" id="ARBA00023002"/>
    </source>
</evidence>
<dbReference type="GO" id="GO:0051287">
    <property type="term" value="F:NAD binding"/>
    <property type="evidence" value="ECO:0007669"/>
    <property type="project" value="InterPro"/>
</dbReference>
<dbReference type="PIRSF" id="PIRSF000148">
    <property type="entry name" value="ASA_dh"/>
    <property type="match status" value="1"/>
</dbReference>
<keyword evidence="9" id="KW-0220">Diaminopimelate biosynthesis</keyword>
<dbReference type="HAMAP" id="MF_02121">
    <property type="entry name" value="ASADH"/>
    <property type="match status" value="1"/>
</dbReference>
<evidence type="ECO:0000256" key="8">
    <source>
        <dbReference type="ARBA" id="ARBA00022857"/>
    </source>
</evidence>
<comment type="subunit">
    <text evidence="4">Homodimer.</text>
</comment>
<feature type="domain" description="Semialdehyde dehydrogenase NAD-binding" evidence="14">
    <location>
        <begin position="6"/>
        <end position="121"/>
    </location>
</feature>
<dbReference type="AlphaFoldDB" id="A0A0W8E5X3"/>
<dbReference type="Gene3D" id="3.30.360.10">
    <property type="entry name" value="Dihydrodipicolinate Reductase, domain 2"/>
    <property type="match status" value="1"/>
</dbReference>
<evidence type="ECO:0000256" key="5">
    <source>
        <dbReference type="ARBA" id="ARBA00013120"/>
    </source>
</evidence>
<dbReference type="GO" id="GO:0004073">
    <property type="term" value="F:aspartate-semialdehyde dehydrogenase activity"/>
    <property type="evidence" value="ECO:0007669"/>
    <property type="project" value="UniProtKB-EC"/>
</dbReference>
<dbReference type="PANTHER" id="PTHR46278:SF2">
    <property type="entry name" value="ASPARTATE-SEMIALDEHYDE DEHYDROGENASE"/>
    <property type="match status" value="1"/>
</dbReference>
<dbReference type="GO" id="GO:0009097">
    <property type="term" value="P:isoleucine biosynthetic process"/>
    <property type="evidence" value="ECO:0007669"/>
    <property type="project" value="InterPro"/>
</dbReference>
<dbReference type="InterPro" id="IPR036291">
    <property type="entry name" value="NAD(P)-bd_dom_sf"/>
</dbReference>
<dbReference type="GO" id="GO:0009086">
    <property type="term" value="P:methionine biosynthetic process"/>
    <property type="evidence" value="ECO:0007669"/>
    <property type="project" value="UniProtKB-KW"/>
</dbReference>
<dbReference type="CDD" id="cd18131">
    <property type="entry name" value="ASADH_C_bac_euk_like"/>
    <property type="match status" value="1"/>
</dbReference>
<dbReference type="NCBIfam" id="TIGR01296">
    <property type="entry name" value="asd_B"/>
    <property type="match status" value="1"/>
</dbReference>
<name>A0A0W8E5X3_9ZZZZ</name>
<dbReference type="GO" id="GO:0009089">
    <property type="term" value="P:lysine biosynthetic process via diaminopimelate"/>
    <property type="evidence" value="ECO:0007669"/>
    <property type="project" value="UniProtKB-UniPathway"/>
</dbReference>
<dbReference type="GO" id="GO:0050661">
    <property type="term" value="F:NADP binding"/>
    <property type="evidence" value="ECO:0007669"/>
    <property type="project" value="InterPro"/>
</dbReference>
<evidence type="ECO:0000256" key="7">
    <source>
        <dbReference type="ARBA" id="ARBA00022697"/>
    </source>
</evidence>
<dbReference type="InterPro" id="IPR000534">
    <property type="entry name" value="Semialdehyde_DH_NAD-bd"/>
</dbReference>
<proteinExistence type="inferred from homology"/>
<evidence type="ECO:0000256" key="2">
    <source>
        <dbReference type="ARBA" id="ARBA00005097"/>
    </source>
</evidence>
<keyword evidence="10 15" id="KW-0560">Oxidoreductase</keyword>
<dbReference type="UniPathway" id="UPA00051">
    <property type="reaction ID" value="UER00464"/>
</dbReference>
<evidence type="ECO:0000259" key="14">
    <source>
        <dbReference type="SMART" id="SM00859"/>
    </source>
</evidence>
<comment type="similarity">
    <text evidence="3">Belongs to the aspartate-semialdehyde dehydrogenase family.</text>
</comment>
<sequence length="339" mass="37389">MAAEVRLAVVGSTGAVGQEMLKILEERDFPVKELICLADPREAGIKVSFKGEQYTVEGASPEAFKRADIALFAVGTDISKLLAPEAIKNNCVVIDNSYAFRLEKDVPLVVPEVNADDIKLHHGIIANPNCSTIIMVVAINPIHRAARLKRVVVSTYQAVSGAGKAGFDELDQHILAAMQGTEPKMEVFQYPIAFNLIPHIDDFVEGGYTREEMKMVWETRKIMHEPDLKIAATAVRVPVYRSHSESINLETEKPISVDEVRSILSNAPGIVLQDEPESKIYPMPLYSSNKDQVFVGRIRRDISLGENGIVIWVASDQIRKGAATNAIQIGEIVVKENLY</sequence>
<evidence type="ECO:0000256" key="11">
    <source>
        <dbReference type="ARBA" id="ARBA00023154"/>
    </source>
</evidence>
<protein>
    <recommendedName>
        <fullName evidence="5">aspartate-semialdehyde dehydrogenase</fullName>
        <ecNumber evidence="5">1.2.1.11</ecNumber>
    </recommendedName>
</protein>
<evidence type="ECO:0000256" key="13">
    <source>
        <dbReference type="ARBA" id="ARBA00047891"/>
    </source>
</evidence>
<keyword evidence="12" id="KW-0486">Methionine biosynthesis</keyword>
<dbReference type="PANTHER" id="PTHR46278">
    <property type="entry name" value="DEHYDROGENASE, PUTATIVE-RELATED"/>
    <property type="match status" value="1"/>
</dbReference>
<evidence type="ECO:0000256" key="4">
    <source>
        <dbReference type="ARBA" id="ARBA00011738"/>
    </source>
</evidence>
<dbReference type="InterPro" id="IPR005986">
    <property type="entry name" value="Asp_semialdehyde_DH_beta"/>
</dbReference>
<dbReference type="SUPFAM" id="SSF55347">
    <property type="entry name" value="Glyceraldehyde-3-phosphate dehydrogenase-like, C-terminal domain"/>
    <property type="match status" value="1"/>
</dbReference>
<dbReference type="NCBIfam" id="NF011456">
    <property type="entry name" value="PRK14874.1"/>
    <property type="match status" value="1"/>
</dbReference>
<dbReference type="CDD" id="cd02316">
    <property type="entry name" value="VcASADH2_like_N"/>
    <property type="match status" value="1"/>
</dbReference>